<comment type="caution">
    <text evidence="6">The sequence shown here is derived from an EMBL/GenBank/DDBJ whole genome shotgun (WGS) entry which is preliminary data.</text>
</comment>
<keyword evidence="3" id="KW-0597">Phosphoprotein</keyword>
<feature type="region of interest" description="Disordered" evidence="5">
    <location>
        <begin position="1071"/>
        <end position="1095"/>
    </location>
</feature>
<dbReference type="STRING" id="623744.A0A553Q559"/>
<feature type="compositionally biased region" description="Acidic residues" evidence="5">
    <location>
        <begin position="398"/>
        <end position="408"/>
    </location>
</feature>
<dbReference type="Pfam" id="PF05361">
    <property type="entry name" value="PP1_inhibitor"/>
    <property type="match status" value="1"/>
</dbReference>
<dbReference type="SUPFAM" id="SSF81790">
    <property type="entry name" value="Myosin phosphatase inhibitor 17kDa protein, CPI-17"/>
    <property type="match status" value="1"/>
</dbReference>
<evidence type="ECO:0000256" key="2">
    <source>
        <dbReference type="ARBA" id="ARBA00009447"/>
    </source>
</evidence>
<dbReference type="PANTHER" id="PTHR21292">
    <property type="entry name" value="EXOCYST COMPLEX COMPONENT SEC6-RELATED"/>
    <property type="match status" value="1"/>
</dbReference>
<name>A0A553Q559_9TELE</name>
<feature type="compositionally biased region" description="Basic and acidic residues" evidence="5">
    <location>
        <begin position="349"/>
        <end position="358"/>
    </location>
</feature>
<keyword evidence="7" id="KW-1185">Reference proteome</keyword>
<feature type="region of interest" description="Disordered" evidence="5">
    <location>
        <begin position="349"/>
        <end position="370"/>
    </location>
</feature>
<dbReference type="InterPro" id="IPR036658">
    <property type="entry name" value="CPI-17_sf"/>
</dbReference>
<dbReference type="OrthoDB" id="9948828at2759"/>
<sequence>MAEEGDTGHSLDFAREHGMSLQKRHSRVTVKYNRKQLQQRLDVEKWIDEELGKLFEGKTENIPEEVNIDDLFFFKTPVTSQRTSLRNYYRSCMVSINKKNCRVKVLSIPTSTHTPITVESASSSACKLSGCLRHSDTRPQNLGDTNTHTHWSLSLSQSLEWICPELFSGCRISTRMPILKRFPRRIRTSQSSTDVQRSNLTNGELILKSSNGELILPPSDLNPFEGAWAGMGWNNEDGMGWEKGQEYHKTSQMSEALVNEANAEQRGGSRFTEGSKEKRGTLERICGSSPLKTLGKLGKGLRITGKNVWGGNPSLRSATLPVSPSSGKKKKNYRRASEEIMTLLRFTGRRKESERRDSLPTGDLTMENDEDIRRRPSFLRMVSLSKLRGDSLTNRSSEEDEQELVEEEQPVKRREPLSVLEILQLVNQRDLLLADTHIQELERECELDPSLLTQASPTSTNPNHINTLTMTSPPWFPLLPGSGSEDSGPSIWDAGLRKVKDVELLYEALQREMWDVVRESLRQPCSGPQLGLVVLVIQQEEQADKVWAMRQEAHSNIQSTEQTEDPARASKRPRKLRQRWVEAVGEAADWCLPQPGGIAAGQMGMYLERLRGRVVEDMDAARRNVVAVYPEEFAVFQVYMQSYHRAVAKRLKSITCGPIQITDTYSLLDWIYNIYNRDVLATVGAMGTIVCEALDPLLPEDVIDRLEQDCVETVWDKMTTELPQVLEDEEKRWVQTLHIEEYQLKVDLDRSTAVSQPLGARVSRCTLNGLADFLHSFQRKVEMFHDTQSEFGDRGDGYVSRTIALVNCVPPFRSFVERCHLCDVTGSEEVSQRAQASLERIVNLSVRVLSDILFEHIRPFFDKLVKRKWLDNNEHYENIEMTIKQHFKKFRRMDCPPYQALVNEVHRRVLVEYVCAIMRGRVICTSLKMRKKLAFRLQEEAKQLKALFNDLESTSSWLDSVVVHLAEIIVLEDTPSIQMEVGILVKEFPDIRRRHVSAVLNVRGMVHQTDRQEILAVVRDLENSHSSINLPRERALFSEIPVAKDMSCLGLVLIRFGLTVSSWVASARPRHNHNRRSWSEKPADGRAQSKHIHHS</sequence>
<gene>
    <name evidence="6" type="ORF">DNTS_031078</name>
</gene>
<reference evidence="6 7" key="1">
    <citation type="journal article" date="2019" name="Sci. Data">
        <title>Hybrid genome assembly and annotation of Danionella translucida.</title>
        <authorList>
            <person name="Kadobianskyi M."/>
            <person name="Schulze L."/>
            <person name="Schuelke M."/>
            <person name="Judkewitz B."/>
        </authorList>
    </citation>
    <scope>NUCLEOTIDE SEQUENCE [LARGE SCALE GENOMIC DNA]</scope>
    <source>
        <strain evidence="6 7">Bolton</strain>
    </source>
</reference>
<dbReference type="AlphaFoldDB" id="A0A553Q559"/>
<comment type="similarity">
    <text evidence="2">Belongs to the SEC6 family.</text>
</comment>
<evidence type="ECO:0000256" key="5">
    <source>
        <dbReference type="SAM" id="MobiDB-lite"/>
    </source>
</evidence>
<dbReference type="GO" id="GO:0000145">
    <property type="term" value="C:exocyst"/>
    <property type="evidence" value="ECO:0007669"/>
    <property type="project" value="InterPro"/>
</dbReference>
<evidence type="ECO:0000256" key="3">
    <source>
        <dbReference type="ARBA" id="ARBA00022553"/>
    </source>
</evidence>
<feature type="region of interest" description="Disordered" evidence="5">
    <location>
        <begin position="390"/>
        <end position="411"/>
    </location>
</feature>
<dbReference type="GO" id="GO:0000149">
    <property type="term" value="F:SNARE binding"/>
    <property type="evidence" value="ECO:0007669"/>
    <property type="project" value="TreeGrafter"/>
</dbReference>
<dbReference type="InterPro" id="IPR010326">
    <property type="entry name" value="EXOC3/Sec6"/>
</dbReference>
<dbReference type="GO" id="GO:0051601">
    <property type="term" value="P:exocyst localization"/>
    <property type="evidence" value="ECO:0007669"/>
    <property type="project" value="TreeGrafter"/>
</dbReference>
<protein>
    <recommendedName>
        <fullName evidence="8">Exocyst complex component Sec6</fullName>
    </recommendedName>
</protein>
<evidence type="ECO:0000256" key="4">
    <source>
        <dbReference type="ARBA" id="ARBA00023272"/>
    </source>
</evidence>
<dbReference type="Pfam" id="PF06046">
    <property type="entry name" value="Sec6"/>
    <property type="match status" value="1"/>
</dbReference>
<dbReference type="EMBL" id="SRMA01026318">
    <property type="protein sequence ID" value="TRY85068.1"/>
    <property type="molecule type" value="Genomic_DNA"/>
</dbReference>
<comment type="similarity">
    <text evidence="1">Belongs to the PP1 inhibitor family.</text>
</comment>
<evidence type="ECO:0008006" key="8">
    <source>
        <dbReference type="Google" id="ProtNLM"/>
    </source>
</evidence>
<organism evidence="6 7">
    <name type="scientific">Danionella cerebrum</name>
    <dbReference type="NCBI Taxonomy" id="2873325"/>
    <lineage>
        <taxon>Eukaryota</taxon>
        <taxon>Metazoa</taxon>
        <taxon>Chordata</taxon>
        <taxon>Craniata</taxon>
        <taxon>Vertebrata</taxon>
        <taxon>Euteleostomi</taxon>
        <taxon>Actinopterygii</taxon>
        <taxon>Neopterygii</taxon>
        <taxon>Teleostei</taxon>
        <taxon>Ostariophysi</taxon>
        <taxon>Cypriniformes</taxon>
        <taxon>Danionidae</taxon>
        <taxon>Danioninae</taxon>
        <taxon>Danionella</taxon>
    </lineage>
</organism>
<dbReference type="Proteomes" id="UP000316079">
    <property type="component" value="Unassembled WGS sequence"/>
</dbReference>
<dbReference type="FunFam" id="1.10.357.70:FF:000003">
    <property type="entry name" value="exocyst complex component 3-like protein 2"/>
    <property type="match status" value="1"/>
</dbReference>
<keyword evidence="4" id="KW-0650">Protein phosphatase inhibitor</keyword>
<feature type="region of interest" description="Disordered" evidence="5">
    <location>
        <begin position="552"/>
        <end position="573"/>
    </location>
</feature>
<dbReference type="PANTHER" id="PTHR21292:SF18">
    <property type="entry name" value="TUMOR NECROSIS FACTOR ALPHA-INDUCED PROTEIN 2"/>
    <property type="match status" value="1"/>
</dbReference>
<dbReference type="InterPro" id="IPR008025">
    <property type="entry name" value="CPI-17"/>
</dbReference>
<dbReference type="Gene3D" id="1.10.150.220">
    <property type="entry name" value="CPI-17"/>
    <property type="match status" value="1"/>
</dbReference>
<dbReference type="GO" id="GO:0006887">
    <property type="term" value="P:exocytosis"/>
    <property type="evidence" value="ECO:0007669"/>
    <property type="project" value="InterPro"/>
</dbReference>
<evidence type="ECO:0000313" key="6">
    <source>
        <dbReference type="EMBL" id="TRY85068.1"/>
    </source>
</evidence>
<accession>A0A553Q559</accession>
<dbReference type="InterPro" id="IPR042532">
    <property type="entry name" value="EXOC3/Sec6_C"/>
</dbReference>
<dbReference type="Gene3D" id="1.10.357.70">
    <property type="entry name" value="Exocyst complex component Sec6, C-terminal domain"/>
    <property type="match status" value="1"/>
</dbReference>
<proteinExistence type="inferred from homology"/>
<evidence type="ECO:0000313" key="7">
    <source>
        <dbReference type="Proteomes" id="UP000316079"/>
    </source>
</evidence>
<dbReference type="GO" id="GO:0004864">
    <property type="term" value="F:protein phosphatase inhibitor activity"/>
    <property type="evidence" value="ECO:0007669"/>
    <property type="project" value="UniProtKB-KW"/>
</dbReference>
<evidence type="ECO:0000256" key="1">
    <source>
        <dbReference type="ARBA" id="ARBA00005483"/>
    </source>
</evidence>